<dbReference type="SMART" id="SM00421">
    <property type="entry name" value="HTH_LUXR"/>
    <property type="match status" value="1"/>
</dbReference>
<dbReference type="InterPro" id="IPR001789">
    <property type="entry name" value="Sig_transdc_resp-reg_receiver"/>
</dbReference>
<organism evidence="8 9">
    <name type="scientific">Corynebacterium striatum</name>
    <dbReference type="NCBI Taxonomy" id="43770"/>
    <lineage>
        <taxon>Bacteria</taxon>
        <taxon>Bacillati</taxon>
        <taxon>Actinomycetota</taxon>
        <taxon>Actinomycetes</taxon>
        <taxon>Mycobacteriales</taxon>
        <taxon>Corynebacteriaceae</taxon>
        <taxon>Corynebacterium</taxon>
    </lineage>
</organism>
<dbReference type="PANTHER" id="PTHR43214:SF24">
    <property type="entry name" value="TRANSCRIPTIONAL REGULATORY PROTEIN NARL-RELATED"/>
    <property type="match status" value="1"/>
</dbReference>
<dbReference type="InterPro" id="IPR016032">
    <property type="entry name" value="Sig_transdc_resp-reg_C-effctor"/>
</dbReference>
<dbReference type="PRINTS" id="PR00038">
    <property type="entry name" value="HTHLUXR"/>
</dbReference>
<keyword evidence="2" id="KW-0805">Transcription regulation</keyword>
<dbReference type="RefSeq" id="WP_062043618.1">
    <property type="nucleotide sequence ID" value="NZ_CP021252.1"/>
</dbReference>
<dbReference type="GO" id="GO:0003677">
    <property type="term" value="F:DNA binding"/>
    <property type="evidence" value="ECO:0007669"/>
    <property type="project" value="UniProtKB-KW"/>
</dbReference>
<evidence type="ECO:0000256" key="3">
    <source>
        <dbReference type="ARBA" id="ARBA00023125"/>
    </source>
</evidence>
<protein>
    <submittedName>
        <fullName evidence="8">DNA-binding response regulator</fullName>
    </submittedName>
</protein>
<dbReference type="PROSITE" id="PS00622">
    <property type="entry name" value="HTH_LUXR_1"/>
    <property type="match status" value="1"/>
</dbReference>
<feature type="domain" description="Response regulatory" evidence="7">
    <location>
        <begin position="3"/>
        <end position="119"/>
    </location>
</feature>
<evidence type="ECO:0000256" key="2">
    <source>
        <dbReference type="ARBA" id="ARBA00023015"/>
    </source>
</evidence>
<dbReference type="GO" id="GO:0006355">
    <property type="term" value="P:regulation of DNA-templated transcription"/>
    <property type="evidence" value="ECO:0007669"/>
    <property type="project" value="InterPro"/>
</dbReference>
<sequence>MISAVLVDDEELLRRGIRLILEGAGDIEVVGEASNGRDGVQLITQQRPDIVLMDIRMPVMDGIEAVAQLKTAVPDIPVVMLTAFDTDEFIVDSLHAGAMGFLLKATGPEALVASVRAAAQGQQLLSPKALQNLLAIPHAQPQEPLVLADLSARENEVAQLVAKGLDNSEIAEQLYVSVATVKTHIKHILEKIGGTNRVHIAIAVLEQR</sequence>
<evidence type="ECO:0000259" key="7">
    <source>
        <dbReference type="PROSITE" id="PS50110"/>
    </source>
</evidence>
<reference evidence="8 9" key="1">
    <citation type="submission" date="2017-05" db="EMBL/GenBank/DDBJ databases">
        <title>Complete genome sequence of Corynebacterium striatum KC-Na-1 isolated from Neophocaena asiaeorientalis in Korea.</title>
        <authorList>
            <person name="Kim J.H."/>
            <person name="Lee K."/>
        </authorList>
    </citation>
    <scope>NUCLEOTIDE SEQUENCE [LARGE SCALE GENOMIC DNA]</scope>
    <source>
        <strain evidence="8 9">KC-Na-01</strain>
    </source>
</reference>
<dbReference type="SMART" id="SM00448">
    <property type="entry name" value="REC"/>
    <property type="match status" value="1"/>
</dbReference>
<keyword evidence="1 5" id="KW-0597">Phosphoprotein</keyword>
<dbReference type="GO" id="GO:0000160">
    <property type="term" value="P:phosphorelay signal transduction system"/>
    <property type="evidence" value="ECO:0007669"/>
    <property type="project" value="InterPro"/>
</dbReference>
<feature type="modified residue" description="4-aspartylphosphate" evidence="5">
    <location>
        <position position="54"/>
    </location>
</feature>
<dbReference type="Pfam" id="PF00196">
    <property type="entry name" value="GerE"/>
    <property type="match status" value="1"/>
</dbReference>
<dbReference type="CDD" id="cd06170">
    <property type="entry name" value="LuxR_C_like"/>
    <property type="match status" value="1"/>
</dbReference>
<name>A0A2Z2J6K4_CORST</name>
<accession>A0A2Z2J6K4</accession>
<evidence type="ECO:0000313" key="9">
    <source>
        <dbReference type="Proteomes" id="UP000250197"/>
    </source>
</evidence>
<dbReference type="CDD" id="cd17535">
    <property type="entry name" value="REC_NarL-like"/>
    <property type="match status" value="1"/>
</dbReference>
<evidence type="ECO:0000256" key="1">
    <source>
        <dbReference type="ARBA" id="ARBA00022553"/>
    </source>
</evidence>
<dbReference type="InterPro" id="IPR000792">
    <property type="entry name" value="Tscrpt_reg_LuxR_C"/>
</dbReference>
<dbReference type="InterPro" id="IPR011006">
    <property type="entry name" value="CheY-like_superfamily"/>
</dbReference>
<keyword evidence="4" id="KW-0804">Transcription</keyword>
<dbReference type="InterPro" id="IPR058245">
    <property type="entry name" value="NreC/VraR/RcsB-like_REC"/>
</dbReference>
<keyword evidence="3 8" id="KW-0238">DNA-binding</keyword>
<dbReference type="AlphaFoldDB" id="A0A2Z2J6K4"/>
<dbReference type="KEGG" id="cstr:CBE89_04205"/>
<dbReference type="Pfam" id="PF00072">
    <property type="entry name" value="Response_reg"/>
    <property type="match status" value="1"/>
</dbReference>
<dbReference type="SUPFAM" id="SSF52172">
    <property type="entry name" value="CheY-like"/>
    <property type="match status" value="1"/>
</dbReference>
<proteinExistence type="predicted"/>
<gene>
    <name evidence="8" type="ORF">CBE89_04205</name>
</gene>
<dbReference type="PROSITE" id="PS50110">
    <property type="entry name" value="RESPONSE_REGULATORY"/>
    <property type="match status" value="1"/>
</dbReference>
<dbReference type="Gene3D" id="3.40.50.2300">
    <property type="match status" value="1"/>
</dbReference>
<feature type="domain" description="HTH luxR-type" evidence="6">
    <location>
        <begin position="143"/>
        <end position="208"/>
    </location>
</feature>
<evidence type="ECO:0000313" key="8">
    <source>
        <dbReference type="EMBL" id="ART20778.1"/>
    </source>
</evidence>
<dbReference type="SUPFAM" id="SSF46894">
    <property type="entry name" value="C-terminal effector domain of the bipartite response regulators"/>
    <property type="match status" value="1"/>
</dbReference>
<evidence type="ECO:0000259" key="6">
    <source>
        <dbReference type="PROSITE" id="PS50043"/>
    </source>
</evidence>
<dbReference type="PANTHER" id="PTHR43214">
    <property type="entry name" value="TWO-COMPONENT RESPONSE REGULATOR"/>
    <property type="match status" value="1"/>
</dbReference>
<dbReference type="InterPro" id="IPR039420">
    <property type="entry name" value="WalR-like"/>
</dbReference>
<dbReference type="Proteomes" id="UP000250197">
    <property type="component" value="Chromosome"/>
</dbReference>
<dbReference type="EMBL" id="CP021252">
    <property type="protein sequence ID" value="ART20778.1"/>
    <property type="molecule type" value="Genomic_DNA"/>
</dbReference>
<evidence type="ECO:0000256" key="5">
    <source>
        <dbReference type="PROSITE-ProRule" id="PRU00169"/>
    </source>
</evidence>
<evidence type="ECO:0000256" key="4">
    <source>
        <dbReference type="ARBA" id="ARBA00023163"/>
    </source>
</evidence>
<dbReference type="PROSITE" id="PS50043">
    <property type="entry name" value="HTH_LUXR_2"/>
    <property type="match status" value="1"/>
</dbReference>